<dbReference type="PANTHER" id="PTHR30146:SF24">
    <property type="entry name" value="XYLOSE OPERON REGULATORY PROTEIN"/>
    <property type="match status" value="1"/>
</dbReference>
<dbReference type="OrthoDB" id="9796186at2"/>
<dbReference type="PRINTS" id="PR00036">
    <property type="entry name" value="HTHLACI"/>
</dbReference>
<accession>A0A1G7Q781</accession>
<dbReference type="RefSeq" id="WP_091233074.1">
    <property type="nucleotide sequence ID" value="NZ_FNBG01000021.1"/>
</dbReference>
<evidence type="ECO:0000256" key="2">
    <source>
        <dbReference type="ARBA" id="ARBA00023125"/>
    </source>
</evidence>
<feature type="domain" description="HTH lacI-type" evidence="4">
    <location>
        <begin position="5"/>
        <end position="59"/>
    </location>
</feature>
<dbReference type="CDD" id="cd01392">
    <property type="entry name" value="HTH_LacI"/>
    <property type="match status" value="1"/>
</dbReference>
<dbReference type="PROSITE" id="PS50932">
    <property type="entry name" value="HTH_LACI_2"/>
    <property type="match status" value="1"/>
</dbReference>
<dbReference type="GO" id="GO:0000976">
    <property type="term" value="F:transcription cis-regulatory region binding"/>
    <property type="evidence" value="ECO:0007669"/>
    <property type="project" value="TreeGrafter"/>
</dbReference>
<protein>
    <submittedName>
        <fullName evidence="5">Transcriptional regulator, LacI family</fullName>
    </submittedName>
</protein>
<dbReference type="CDD" id="cd06267">
    <property type="entry name" value="PBP1_LacI_sugar_binding-like"/>
    <property type="match status" value="1"/>
</dbReference>
<dbReference type="SUPFAM" id="SSF47413">
    <property type="entry name" value="lambda repressor-like DNA-binding domains"/>
    <property type="match status" value="1"/>
</dbReference>
<name>A0A1G7Q781_9BACL</name>
<evidence type="ECO:0000313" key="6">
    <source>
        <dbReference type="Proteomes" id="UP000198972"/>
    </source>
</evidence>
<dbReference type="AlphaFoldDB" id="A0A1G7Q781"/>
<dbReference type="GO" id="GO:0003700">
    <property type="term" value="F:DNA-binding transcription factor activity"/>
    <property type="evidence" value="ECO:0007669"/>
    <property type="project" value="TreeGrafter"/>
</dbReference>
<reference evidence="5 6" key="1">
    <citation type="submission" date="2016-10" db="EMBL/GenBank/DDBJ databases">
        <authorList>
            <person name="de Groot N.N."/>
        </authorList>
    </citation>
    <scope>NUCLEOTIDE SEQUENCE [LARGE SCALE GENOMIC DNA]</scope>
    <source>
        <strain evidence="5 6">DSM 28129</strain>
    </source>
</reference>
<dbReference type="Gene3D" id="1.10.260.40">
    <property type="entry name" value="lambda repressor-like DNA-binding domains"/>
    <property type="match status" value="1"/>
</dbReference>
<keyword evidence="6" id="KW-1185">Reference proteome</keyword>
<organism evidence="5 6">
    <name type="scientific">Fontibacillus panacisegetis</name>
    <dbReference type="NCBI Taxonomy" id="670482"/>
    <lineage>
        <taxon>Bacteria</taxon>
        <taxon>Bacillati</taxon>
        <taxon>Bacillota</taxon>
        <taxon>Bacilli</taxon>
        <taxon>Bacillales</taxon>
        <taxon>Paenibacillaceae</taxon>
        <taxon>Fontibacillus</taxon>
    </lineage>
</organism>
<dbReference type="Pfam" id="PF13377">
    <property type="entry name" value="Peripla_BP_3"/>
    <property type="match status" value="1"/>
</dbReference>
<dbReference type="InterPro" id="IPR000843">
    <property type="entry name" value="HTH_LacI"/>
</dbReference>
<keyword evidence="3" id="KW-0804">Transcription</keyword>
<dbReference type="PANTHER" id="PTHR30146">
    <property type="entry name" value="LACI-RELATED TRANSCRIPTIONAL REPRESSOR"/>
    <property type="match status" value="1"/>
</dbReference>
<evidence type="ECO:0000256" key="3">
    <source>
        <dbReference type="ARBA" id="ARBA00023163"/>
    </source>
</evidence>
<keyword evidence="1" id="KW-0805">Transcription regulation</keyword>
<dbReference type="InterPro" id="IPR046335">
    <property type="entry name" value="LacI/GalR-like_sensor"/>
</dbReference>
<dbReference type="SUPFAM" id="SSF53822">
    <property type="entry name" value="Periplasmic binding protein-like I"/>
    <property type="match status" value="1"/>
</dbReference>
<gene>
    <name evidence="5" type="ORF">SAMN04488542_12144</name>
</gene>
<dbReference type="InterPro" id="IPR028082">
    <property type="entry name" value="Peripla_BP_I"/>
</dbReference>
<dbReference type="SMART" id="SM00354">
    <property type="entry name" value="HTH_LACI"/>
    <property type="match status" value="1"/>
</dbReference>
<evidence type="ECO:0000313" key="5">
    <source>
        <dbReference type="EMBL" id="SDF94333.1"/>
    </source>
</evidence>
<dbReference type="EMBL" id="FNBG01000021">
    <property type="protein sequence ID" value="SDF94333.1"/>
    <property type="molecule type" value="Genomic_DNA"/>
</dbReference>
<dbReference type="InterPro" id="IPR010982">
    <property type="entry name" value="Lambda_DNA-bd_dom_sf"/>
</dbReference>
<dbReference type="Proteomes" id="UP000198972">
    <property type="component" value="Unassembled WGS sequence"/>
</dbReference>
<dbReference type="Pfam" id="PF00356">
    <property type="entry name" value="LacI"/>
    <property type="match status" value="1"/>
</dbReference>
<dbReference type="Gene3D" id="3.40.50.2300">
    <property type="match status" value="2"/>
</dbReference>
<dbReference type="STRING" id="670482.SAMN04488542_12144"/>
<proteinExistence type="predicted"/>
<evidence type="ECO:0000259" key="4">
    <source>
        <dbReference type="PROSITE" id="PS50932"/>
    </source>
</evidence>
<keyword evidence="2" id="KW-0238">DNA-binding</keyword>
<dbReference type="PROSITE" id="PS00356">
    <property type="entry name" value="HTH_LACI_1"/>
    <property type="match status" value="1"/>
</dbReference>
<evidence type="ECO:0000256" key="1">
    <source>
        <dbReference type="ARBA" id="ARBA00023015"/>
    </source>
</evidence>
<sequence length="342" mass="37602">MNNKVSIKDIARLANVSIATVSNVINGKGRVSPNTVSKVNKIIQELHFVPSASARSLKDMKSHLIAVVVPFLEKGMLQDNPFYWEFVRGVESGARHHEVQVILLGIDENEDFSFVRQRHLDGLIVVGVFEHTSAFQKLLSLDIPCVFLDSHLSNPDFHQIDLDDEAGGYLGTKHLIGLGHKVIGVLTGKLEEGGVNYFRHQGYLRALRESGIPEDPELVFEESPSIQGGYQVAQRIGNYKSKISAIFAFSDVSAIGLIRGLHDIGLSVPANLSIVGFDDIFYSQYLIPSLTTIRQDIVAKGQIAVKMLLDQIDGTGLGIDKRSVKIPVSLAVRQSSTSYKEI</sequence>